<reference evidence="10 11" key="1">
    <citation type="journal article" date="2009" name="Nature">
        <title>Evolution of pathogenicity and sexual reproduction in eight Candida genomes.</title>
        <authorList>
            <person name="Butler G."/>
            <person name="Rasmussen M.D."/>
            <person name="Lin M.F."/>
            <person name="Santos M.A."/>
            <person name="Sakthikumar S."/>
            <person name="Munro C.A."/>
            <person name="Rheinbay E."/>
            <person name="Grabherr M."/>
            <person name="Forche A."/>
            <person name="Reedy J.L."/>
            <person name="Agrafioti I."/>
            <person name="Arnaud M.B."/>
            <person name="Bates S."/>
            <person name="Brown A.J."/>
            <person name="Brunke S."/>
            <person name="Costanzo M.C."/>
            <person name="Fitzpatrick D.A."/>
            <person name="de Groot P.W."/>
            <person name="Harris D."/>
            <person name="Hoyer L.L."/>
            <person name="Hube B."/>
            <person name="Klis F.M."/>
            <person name="Kodira C."/>
            <person name="Lennard N."/>
            <person name="Logue M.E."/>
            <person name="Martin R."/>
            <person name="Neiman A.M."/>
            <person name="Nikolaou E."/>
            <person name="Quail M.A."/>
            <person name="Quinn J."/>
            <person name="Santos M.C."/>
            <person name="Schmitzberger F.F."/>
            <person name="Sherlock G."/>
            <person name="Shah P."/>
            <person name="Silverstein K.A."/>
            <person name="Skrzypek M.S."/>
            <person name="Soll D."/>
            <person name="Staggs R."/>
            <person name="Stansfield I."/>
            <person name="Stumpf M.P."/>
            <person name="Sudbery P.E."/>
            <person name="Srikantha T."/>
            <person name="Zeng Q."/>
            <person name="Berman J."/>
            <person name="Berriman M."/>
            <person name="Heitman J."/>
            <person name="Gow N.A."/>
            <person name="Lorenz M.C."/>
            <person name="Birren B.W."/>
            <person name="Kellis M."/>
            <person name="Cuomo C.A."/>
        </authorList>
    </citation>
    <scope>NUCLEOTIDE SEQUENCE [LARGE SCALE GENOMIC DNA]</scope>
    <source>
        <strain evidence="11">ATCC 11503 / BCRC 21390 / CBS 2605 / JCM 1781 / NBRC 1676 / NRRL YB-4239</strain>
    </source>
</reference>
<dbReference type="EMBL" id="CH981532">
    <property type="protein sequence ID" value="EDK47179.1"/>
    <property type="molecule type" value="Genomic_DNA"/>
</dbReference>
<name>A5E6X1_LODEL</name>
<dbReference type="FunCoup" id="A5E6X1">
    <property type="interactions" value="27"/>
</dbReference>
<evidence type="ECO:0000256" key="8">
    <source>
        <dbReference type="SAM" id="MobiDB-lite"/>
    </source>
</evidence>
<dbReference type="GO" id="GO:0005886">
    <property type="term" value="C:plasma membrane"/>
    <property type="evidence" value="ECO:0007669"/>
    <property type="project" value="UniProtKB-SubCell"/>
</dbReference>
<sequence>MRQDIEQQEPQLHGDSAAVVYSEAELDNSSADKKKSFTTIQHQEQSCPETCSQTCPQDSLHDKNSSSTFQEQTNQQFEPEVDPDLEPELDSFQASNRMDYDSALNSIISARNNQNHQNNNNNNNSKFNSSDDSEKTCNESPAVSFYERFIVGDVVKNFSPAYFVSVMGTGISSSLLYHFPFPAQWLIDISYIMFAICCLLFIFNVALFTMACIYFPGRWRLYHVDPQHASFMGAFSMGYITIVNYISILTKGHHMYLVWTLWWIAVFTAMYTSFIIVYFAFFSKLNKVELDAKLNATLLLPIVAITVVSSLGHQIELDLYKQNETIITMVVSFMLWCLSISLAFMIMTLYVGRLIMHKIPPTNLIFTSFLPVGFLGQSSYSIYLFGMHLDKYIPQELLFGKILLCIGGFFATFLLSFGYFMTFVALVSIFSKIWPFARTPNPNHTNKLGLLKHNKGFWAMTFPMGTMSLGNLNLGKGAVGNHPLRAFTYMSAIFAVACILVTTACLIGCVVYSVGKIREEVKYFWSKKRRNNECCKEDGCMV</sequence>
<proteinExistence type="inferred from homology"/>
<dbReference type="Pfam" id="PF03595">
    <property type="entry name" value="SLAC1"/>
    <property type="match status" value="1"/>
</dbReference>
<evidence type="ECO:0000256" key="7">
    <source>
        <dbReference type="ARBA" id="ARBA00023136"/>
    </source>
</evidence>
<evidence type="ECO:0000313" key="10">
    <source>
        <dbReference type="EMBL" id="EDK47179.1"/>
    </source>
</evidence>
<dbReference type="VEuPathDB" id="FungiDB:LELG_05360"/>
<dbReference type="InterPro" id="IPR038665">
    <property type="entry name" value="Voltage-dep_anion_channel_sf"/>
</dbReference>
<dbReference type="OrthoDB" id="1099at2759"/>
<dbReference type="Gene3D" id="1.50.10.150">
    <property type="entry name" value="Voltage-dependent anion channel"/>
    <property type="match status" value="1"/>
</dbReference>
<dbReference type="CDD" id="cd09318">
    <property type="entry name" value="TDT_SSU1"/>
    <property type="match status" value="1"/>
</dbReference>
<comment type="similarity">
    <text evidence="2">Belongs to the tellurite-resistance/dicarboxylate transporter (TDT) family.</text>
</comment>
<dbReference type="AlphaFoldDB" id="A5E6X1"/>
<evidence type="ECO:0000256" key="5">
    <source>
        <dbReference type="ARBA" id="ARBA00022692"/>
    </source>
</evidence>
<dbReference type="FunFam" id="1.50.10.150:FF:000004">
    <property type="entry name" value="Malic acid transporter"/>
    <property type="match status" value="1"/>
</dbReference>
<evidence type="ECO:0008006" key="12">
    <source>
        <dbReference type="Google" id="ProtNLM"/>
    </source>
</evidence>
<evidence type="ECO:0000256" key="4">
    <source>
        <dbReference type="ARBA" id="ARBA00022475"/>
    </source>
</evidence>
<evidence type="ECO:0000313" key="11">
    <source>
        <dbReference type="Proteomes" id="UP000001996"/>
    </source>
</evidence>
<feature type="transmembrane region" description="Helical" evidence="9">
    <location>
        <begin position="456"/>
        <end position="474"/>
    </location>
</feature>
<dbReference type="STRING" id="379508.A5E6X1"/>
<keyword evidence="4" id="KW-1003">Cell membrane</keyword>
<dbReference type="InterPro" id="IPR004695">
    <property type="entry name" value="SLAC1/Mae1/Ssu1/TehA"/>
</dbReference>
<feature type="compositionally biased region" description="Polar residues" evidence="8">
    <location>
        <begin position="65"/>
        <end position="77"/>
    </location>
</feature>
<accession>A5E6X1</accession>
<dbReference type="KEGG" id="lel:PVL30_002455"/>
<evidence type="ECO:0000256" key="6">
    <source>
        <dbReference type="ARBA" id="ARBA00022989"/>
    </source>
</evidence>
<dbReference type="PANTHER" id="PTHR31686">
    <property type="match status" value="1"/>
</dbReference>
<feature type="transmembrane region" description="Helical" evidence="9">
    <location>
        <begin position="397"/>
        <end position="430"/>
    </location>
</feature>
<dbReference type="GeneID" id="5230543"/>
<organism evidence="10 11">
    <name type="scientific">Lodderomyces elongisporus (strain ATCC 11503 / CBS 2605 / JCM 1781 / NBRC 1676 / NRRL YB-4239)</name>
    <name type="common">Yeast</name>
    <name type="synonym">Saccharomyces elongisporus</name>
    <dbReference type="NCBI Taxonomy" id="379508"/>
    <lineage>
        <taxon>Eukaryota</taxon>
        <taxon>Fungi</taxon>
        <taxon>Dikarya</taxon>
        <taxon>Ascomycota</taxon>
        <taxon>Saccharomycotina</taxon>
        <taxon>Pichiomycetes</taxon>
        <taxon>Debaryomycetaceae</taxon>
        <taxon>Candida/Lodderomyces clade</taxon>
        <taxon>Lodderomyces</taxon>
    </lineage>
</organism>
<feature type="region of interest" description="Disordered" evidence="8">
    <location>
        <begin position="24"/>
        <end position="86"/>
    </location>
</feature>
<feature type="transmembrane region" description="Helical" evidence="9">
    <location>
        <begin position="161"/>
        <end position="179"/>
    </location>
</feature>
<feature type="transmembrane region" description="Helical" evidence="9">
    <location>
        <begin position="364"/>
        <end position="385"/>
    </location>
</feature>
<comment type="subcellular location">
    <subcellularLocation>
        <location evidence="1">Cell membrane</location>
        <topology evidence="1">Multi-pass membrane protein</topology>
    </subcellularLocation>
</comment>
<feature type="compositionally biased region" description="Low complexity" evidence="8">
    <location>
        <begin position="113"/>
        <end position="124"/>
    </location>
</feature>
<evidence type="ECO:0000256" key="3">
    <source>
        <dbReference type="ARBA" id="ARBA00022448"/>
    </source>
</evidence>
<feature type="region of interest" description="Disordered" evidence="8">
    <location>
        <begin position="113"/>
        <end position="135"/>
    </location>
</feature>
<evidence type="ECO:0000256" key="2">
    <source>
        <dbReference type="ARBA" id="ARBA00008566"/>
    </source>
</evidence>
<keyword evidence="3" id="KW-0813">Transport</keyword>
<dbReference type="InterPro" id="IPR051629">
    <property type="entry name" value="Sulfite_efflux_TDT"/>
</dbReference>
<dbReference type="InParanoid" id="A5E6X1"/>
<dbReference type="OMA" id="FLATCPM"/>
<keyword evidence="5 9" id="KW-0812">Transmembrane</keyword>
<dbReference type="PANTHER" id="PTHR31686:SF1">
    <property type="entry name" value="SULFITE EFFLUX PUMP SSU1"/>
    <property type="match status" value="1"/>
</dbReference>
<protein>
    <recommendedName>
        <fullName evidence="12">Sulfite efflux pump SSU1</fullName>
    </recommendedName>
</protein>
<keyword evidence="11" id="KW-1185">Reference proteome</keyword>
<feature type="transmembrane region" description="Helical" evidence="9">
    <location>
        <begin position="260"/>
        <end position="282"/>
    </location>
</feature>
<feature type="transmembrane region" description="Helical" evidence="9">
    <location>
        <begin position="294"/>
        <end position="315"/>
    </location>
</feature>
<gene>
    <name evidence="10" type="ORF">LELG_05360</name>
</gene>
<feature type="compositionally biased region" description="Polar residues" evidence="8">
    <location>
        <begin position="37"/>
        <end position="57"/>
    </location>
</feature>
<evidence type="ECO:0000256" key="9">
    <source>
        <dbReference type="SAM" id="Phobius"/>
    </source>
</evidence>
<dbReference type="eggNOG" id="ENOG502QT02">
    <property type="taxonomic scope" value="Eukaryota"/>
</dbReference>
<dbReference type="Proteomes" id="UP000001996">
    <property type="component" value="Unassembled WGS sequence"/>
</dbReference>
<keyword evidence="7 9" id="KW-0472">Membrane</keyword>
<dbReference type="HOGENOM" id="CLU_030057_6_2_1"/>
<feature type="transmembrane region" description="Helical" evidence="9">
    <location>
        <begin position="229"/>
        <end position="248"/>
    </location>
</feature>
<evidence type="ECO:0000256" key="1">
    <source>
        <dbReference type="ARBA" id="ARBA00004651"/>
    </source>
</evidence>
<feature type="transmembrane region" description="Helical" evidence="9">
    <location>
        <begin position="327"/>
        <end position="352"/>
    </location>
</feature>
<dbReference type="GO" id="GO:0000319">
    <property type="term" value="F:sulfite transmembrane transporter activity"/>
    <property type="evidence" value="ECO:0007669"/>
    <property type="project" value="TreeGrafter"/>
</dbReference>
<feature type="transmembrane region" description="Helical" evidence="9">
    <location>
        <begin position="191"/>
        <end position="217"/>
    </location>
</feature>
<keyword evidence="6 9" id="KW-1133">Transmembrane helix</keyword>
<feature type="transmembrane region" description="Helical" evidence="9">
    <location>
        <begin position="486"/>
        <end position="514"/>
    </location>
</feature>